<reference evidence="1" key="2">
    <citation type="journal article" date="2015" name="Data Brief">
        <title>Shoot transcriptome of the giant reed, Arundo donax.</title>
        <authorList>
            <person name="Barrero R.A."/>
            <person name="Guerrero F.D."/>
            <person name="Moolhuijzen P."/>
            <person name="Goolsby J.A."/>
            <person name="Tidwell J."/>
            <person name="Bellgard S.E."/>
            <person name="Bellgard M.I."/>
        </authorList>
    </citation>
    <scope>NUCLEOTIDE SEQUENCE</scope>
    <source>
        <tissue evidence="1">Shoot tissue taken approximately 20 cm above the soil surface</tissue>
    </source>
</reference>
<accession>A0A0A9G3C4</accession>
<name>A0A0A9G3C4_ARUDO</name>
<reference evidence="1" key="1">
    <citation type="submission" date="2014-09" db="EMBL/GenBank/DDBJ databases">
        <authorList>
            <person name="Magalhaes I.L.F."/>
            <person name="Oliveira U."/>
            <person name="Santos F.R."/>
            <person name="Vidigal T.H.D.A."/>
            <person name="Brescovit A.D."/>
            <person name="Santos A.J."/>
        </authorList>
    </citation>
    <scope>NUCLEOTIDE SEQUENCE</scope>
    <source>
        <tissue evidence="1">Shoot tissue taken approximately 20 cm above the soil surface</tissue>
    </source>
</reference>
<dbReference type="AlphaFoldDB" id="A0A0A9G3C4"/>
<proteinExistence type="predicted"/>
<protein>
    <submittedName>
        <fullName evidence="1">Uncharacterized protein</fullName>
    </submittedName>
</protein>
<sequence>MPYMNKSITWVQTSNNLSRFLVKNRQVSYGALQVSKSGPHQRYNMDCCPGNS</sequence>
<dbReference type="EMBL" id="GBRH01178879">
    <property type="protein sequence ID" value="JAE19017.1"/>
    <property type="molecule type" value="Transcribed_RNA"/>
</dbReference>
<organism evidence="1">
    <name type="scientific">Arundo donax</name>
    <name type="common">Giant reed</name>
    <name type="synonym">Donax arundinaceus</name>
    <dbReference type="NCBI Taxonomy" id="35708"/>
    <lineage>
        <taxon>Eukaryota</taxon>
        <taxon>Viridiplantae</taxon>
        <taxon>Streptophyta</taxon>
        <taxon>Embryophyta</taxon>
        <taxon>Tracheophyta</taxon>
        <taxon>Spermatophyta</taxon>
        <taxon>Magnoliopsida</taxon>
        <taxon>Liliopsida</taxon>
        <taxon>Poales</taxon>
        <taxon>Poaceae</taxon>
        <taxon>PACMAD clade</taxon>
        <taxon>Arundinoideae</taxon>
        <taxon>Arundineae</taxon>
        <taxon>Arundo</taxon>
    </lineage>
</organism>
<evidence type="ECO:0000313" key="1">
    <source>
        <dbReference type="EMBL" id="JAE19017.1"/>
    </source>
</evidence>